<evidence type="ECO:0000256" key="1">
    <source>
        <dbReference type="SAM" id="MobiDB-lite"/>
    </source>
</evidence>
<accession>D6Z147</accession>
<dbReference type="eggNOG" id="COG2002">
    <property type="taxonomic scope" value="Bacteria"/>
</dbReference>
<feature type="compositionally biased region" description="Basic and acidic residues" evidence="1">
    <location>
        <begin position="68"/>
        <end position="84"/>
    </location>
</feature>
<dbReference type="InterPro" id="IPR037914">
    <property type="entry name" value="SpoVT-AbrB_sf"/>
</dbReference>
<feature type="region of interest" description="Disordered" evidence="1">
    <location>
        <begin position="56"/>
        <end position="84"/>
    </location>
</feature>
<dbReference type="RefSeq" id="WP_013164812.1">
    <property type="nucleotide sequence ID" value="NC_014216.1"/>
</dbReference>
<dbReference type="InterPro" id="IPR007159">
    <property type="entry name" value="SpoVT-AbrB_dom"/>
</dbReference>
<dbReference type="SUPFAM" id="SSF89447">
    <property type="entry name" value="AbrB/MazE/MraZ-like"/>
    <property type="match status" value="1"/>
</dbReference>
<dbReference type="Proteomes" id="UP000001508">
    <property type="component" value="Chromosome"/>
</dbReference>
<protein>
    <submittedName>
        <fullName evidence="3">Transcriptional regulator, AbrB family</fullName>
    </submittedName>
</protein>
<organism evidence="3 4">
    <name type="scientific">Desulfurivibrio alkaliphilus (strain DSM 19089 / UNIQEM U267 / AHT2)</name>
    <dbReference type="NCBI Taxonomy" id="589865"/>
    <lineage>
        <taxon>Bacteria</taxon>
        <taxon>Pseudomonadati</taxon>
        <taxon>Thermodesulfobacteriota</taxon>
        <taxon>Desulfobulbia</taxon>
        <taxon>Desulfobulbales</taxon>
        <taxon>Desulfobulbaceae</taxon>
        <taxon>Desulfurivibrio</taxon>
    </lineage>
</organism>
<dbReference type="EMBL" id="CP001940">
    <property type="protein sequence ID" value="ADH87307.1"/>
    <property type="molecule type" value="Genomic_DNA"/>
</dbReference>
<evidence type="ECO:0000313" key="3">
    <source>
        <dbReference type="EMBL" id="ADH87307.1"/>
    </source>
</evidence>
<name>D6Z147_DESAT</name>
<sequence>MPSASRISSKGQVVIPAELRKKHHLEPGTPIRVVEYGEIICLVPMNVDPVAEAYGSLPPEPSLADELGPERRRDFRGSRDSTDA</sequence>
<dbReference type="NCBIfam" id="TIGR01439">
    <property type="entry name" value="lp_hng_hel_AbrB"/>
    <property type="match status" value="1"/>
</dbReference>
<evidence type="ECO:0000313" key="4">
    <source>
        <dbReference type="Proteomes" id="UP000001508"/>
    </source>
</evidence>
<dbReference type="OrthoDB" id="9811597at2"/>
<dbReference type="Gene3D" id="2.10.260.10">
    <property type="match status" value="1"/>
</dbReference>
<reference evidence="4" key="1">
    <citation type="submission" date="2010-02" db="EMBL/GenBank/DDBJ databases">
        <title>Complete sequence of Desulfurivibrio alkaliphilus AHT2.</title>
        <authorList>
            <consortium name="US DOE Joint Genome Institute"/>
            <person name="Pitluck S."/>
            <person name="Chertkov O."/>
            <person name="Detter J.C."/>
            <person name="Han C."/>
            <person name="Tapia R."/>
            <person name="Larimer F."/>
            <person name="Land M."/>
            <person name="Hauser L."/>
            <person name="Kyrpides N."/>
            <person name="Mikhailova N."/>
            <person name="Sorokin D.Y."/>
            <person name="Muyzer G."/>
            <person name="Woyke T."/>
        </authorList>
    </citation>
    <scope>NUCLEOTIDE SEQUENCE [LARGE SCALE GENOMIC DNA]</scope>
    <source>
        <strain evidence="4">DSM 19089 / UNIQEM U267 / AHT2</strain>
    </source>
</reference>
<keyword evidence="4" id="KW-1185">Reference proteome</keyword>
<dbReference type="Pfam" id="PF04014">
    <property type="entry name" value="MazE_antitoxin"/>
    <property type="match status" value="1"/>
</dbReference>
<feature type="domain" description="SpoVT-AbrB" evidence="2">
    <location>
        <begin position="5"/>
        <end position="50"/>
    </location>
</feature>
<dbReference type="InParanoid" id="D6Z147"/>
<dbReference type="KEGG" id="dak:DaAHT2_2647"/>
<dbReference type="SMART" id="SM00966">
    <property type="entry name" value="SpoVT_AbrB"/>
    <property type="match status" value="1"/>
</dbReference>
<evidence type="ECO:0000259" key="2">
    <source>
        <dbReference type="SMART" id="SM00966"/>
    </source>
</evidence>
<gene>
    <name evidence="3" type="ordered locus">DaAHT2_2647</name>
</gene>
<dbReference type="GO" id="GO:0003677">
    <property type="term" value="F:DNA binding"/>
    <property type="evidence" value="ECO:0007669"/>
    <property type="project" value="InterPro"/>
</dbReference>
<dbReference type="AlphaFoldDB" id="D6Z147"/>
<dbReference type="STRING" id="589865.DaAHT2_2647"/>
<proteinExistence type="predicted"/>
<dbReference type="HOGENOM" id="CLU_158484_9_0_7"/>